<gene>
    <name evidence="1" type="ORF">V1517DRAFT_185531</name>
</gene>
<name>A0ACC3TJE0_9ASCO</name>
<dbReference type="Proteomes" id="UP001489719">
    <property type="component" value="Unassembled WGS sequence"/>
</dbReference>
<evidence type="ECO:0000313" key="1">
    <source>
        <dbReference type="EMBL" id="KAK9321061.1"/>
    </source>
</evidence>
<accession>A0ACC3TJE0</accession>
<keyword evidence="2" id="KW-1185">Reference proteome</keyword>
<reference evidence="2" key="1">
    <citation type="journal article" date="2024" name="Front. Bioeng. Biotechnol.">
        <title>Genome-scale model development and genomic sequencing of the oleaginous clade Lipomyces.</title>
        <authorList>
            <person name="Czajka J.J."/>
            <person name="Han Y."/>
            <person name="Kim J."/>
            <person name="Mondo S.J."/>
            <person name="Hofstad B.A."/>
            <person name="Robles A."/>
            <person name="Haridas S."/>
            <person name="Riley R."/>
            <person name="LaButti K."/>
            <person name="Pangilinan J."/>
            <person name="Andreopoulos W."/>
            <person name="Lipzen A."/>
            <person name="Yan J."/>
            <person name="Wang M."/>
            <person name="Ng V."/>
            <person name="Grigoriev I.V."/>
            <person name="Spatafora J.W."/>
            <person name="Magnuson J.K."/>
            <person name="Baker S.E."/>
            <person name="Pomraning K.R."/>
        </authorList>
    </citation>
    <scope>NUCLEOTIDE SEQUENCE [LARGE SCALE GENOMIC DNA]</scope>
    <source>
        <strain evidence="2">CBS 10300</strain>
    </source>
</reference>
<evidence type="ECO:0000313" key="2">
    <source>
        <dbReference type="Proteomes" id="UP001489719"/>
    </source>
</evidence>
<proteinExistence type="predicted"/>
<sequence>MNLMNKGLINVTAYSLWVDDHDALTGTILFGGIDKSKFEGELVNIDIVPIVRHIRSMYYIDIATIAVHVDGKRSEVLSRNPIFRFRAVLDPTTSWSFLPIALGSRLARKIGGTVYKKALGMFIIDCERGQSHDFVEFEFAGVKIPVLLKQLVSKVGESEDGKPVCALAFTAMQPRPGEQVIHSFEYSIGDSVLRSAYVVYDMQNKVVSIAKRASNGKVARIYALNSSGVPAGLIGQPETPLPTIHNMSTPNYGSTTLAVYRRAVVIVVVLILGFYLWSIYNRRRRRAKSTLTTDRQASFPKSH</sequence>
<comment type="caution">
    <text evidence="1">The sequence shown here is derived from an EMBL/GenBank/DDBJ whole genome shotgun (WGS) entry which is preliminary data.</text>
</comment>
<protein>
    <submittedName>
        <fullName evidence="1">Aspartic peptidase domain-containing protein</fullName>
    </submittedName>
</protein>
<organism evidence="1 2">
    <name type="scientific">Lipomyces orientalis</name>
    <dbReference type="NCBI Taxonomy" id="1233043"/>
    <lineage>
        <taxon>Eukaryota</taxon>
        <taxon>Fungi</taxon>
        <taxon>Dikarya</taxon>
        <taxon>Ascomycota</taxon>
        <taxon>Saccharomycotina</taxon>
        <taxon>Lipomycetes</taxon>
        <taxon>Lipomycetales</taxon>
        <taxon>Lipomycetaceae</taxon>
        <taxon>Lipomyces</taxon>
    </lineage>
</organism>
<dbReference type="EMBL" id="MU970108">
    <property type="protein sequence ID" value="KAK9321061.1"/>
    <property type="molecule type" value="Genomic_DNA"/>
</dbReference>